<evidence type="ECO:0000259" key="13">
    <source>
        <dbReference type="Pfam" id="PF00852"/>
    </source>
</evidence>
<keyword evidence="7" id="KW-0735">Signal-anchor</keyword>
<evidence type="ECO:0000256" key="8">
    <source>
        <dbReference type="ARBA" id="ARBA00022989"/>
    </source>
</evidence>
<dbReference type="SUPFAM" id="SSF53756">
    <property type="entry name" value="UDP-Glycosyltransferase/glycogen phosphorylase"/>
    <property type="match status" value="1"/>
</dbReference>
<dbReference type="FunFam" id="3.40.50.11660:FF:000006">
    <property type="entry name" value="Alpha-(1,3)-fucosyltransferase C"/>
    <property type="match status" value="1"/>
</dbReference>
<keyword evidence="10" id="KW-0472">Membrane</keyword>
<gene>
    <name evidence="15" type="ORF">LSH36_1048g00010</name>
</gene>
<evidence type="ECO:0000256" key="3">
    <source>
        <dbReference type="ARBA" id="ARBA00008919"/>
    </source>
</evidence>
<keyword evidence="16" id="KW-1185">Reference proteome</keyword>
<dbReference type="EC" id="2.4.1.-" evidence="12"/>
<keyword evidence="8" id="KW-1133">Transmembrane helix</keyword>
<keyword evidence="11" id="KW-0325">Glycoprotein</keyword>
<accession>A0AAD9IVN8</accession>
<evidence type="ECO:0000256" key="11">
    <source>
        <dbReference type="ARBA" id="ARBA00023180"/>
    </source>
</evidence>
<comment type="similarity">
    <text evidence="3 12">Belongs to the glycosyltransferase 10 family.</text>
</comment>
<feature type="domain" description="Fucosyltransferase N-terminal" evidence="14">
    <location>
        <begin position="42"/>
        <end position="151"/>
    </location>
</feature>
<dbReference type="EMBL" id="JAODUP010001048">
    <property type="protein sequence ID" value="KAK2141749.1"/>
    <property type="molecule type" value="Genomic_DNA"/>
</dbReference>
<dbReference type="InterPro" id="IPR001503">
    <property type="entry name" value="Glyco_trans_10"/>
</dbReference>
<keyword evidence="4 12" id="KW-0328">Glycosyltransferase</keyword>
<dbReference type="InterPro" id="IPR055270">
    <property type="entry name" value="Glyco_tran_10_C"/>
</dbReference>
<evidence type="ECO:0000313" key="15">
    <source>
        <dbReference type="EMBL" id="KAK2141749.1"/>
    </source>
</evidence>
<keyword evidence="6 12" id="KW-0812">Transmembrane</keyword>
<evidence type="ECO:0000256" key="2">
    <source>
        <dbReference type="ARBA" id="ARBA00004922"/>
    </source>
</evidence>
<evidence type="ECO:0000256" key="5">
    <source>
        <dbReference type="ARBA" id="ARBA00022679"/>
    </source>
</evidence>
<reference evidence="15" key="1">
    <citation type="journal article" date="2023" name="Mol. Biol. Evol.">
        <title>Third-Generation Sequencing Reveals the Adaptive Role of the Epigenome in Three Deep-Sea Polychaetes.</title>
        <authorList>
            <person name="Perez M."/>
            <person name="Aroh O."/>
            <person name="Sun Y."/>
            <person name="Lan Y."/>
            <person name="Juniper S.K."/>
            <person name="Young C.R."/>
            <person name="Angers B."/>
            <person name="Qian P.Y."/>
        </authorList>
    </citation>
    <scope>NUCLEOTIDE SEQUENCE</scope>
    <source>
        <strain evidence="15">P08H-3</strain>
    </source>
</reference>
<dbReference type="Pfam" id="PF17039">
    <property type="entry name" value="Glyco_tran_10_N"/>
    <property type="match status" value="1"/>
</dbReference>
<dbReference type="GO" id="GO:0032580">
    <property type="term" value="C:Golgi cisterna membrane"/>
    <property type="evidence" value="ECO:0007669"/>
    <property type="project" value="UniProtKB-SubCell"/>
</dbReference>
<dbReference type="InterPro" id="IPR031481">
    <property type="entry name" value="Glyco_tran_10_N"/>
</dbReference>
<evidence type="ECO:0000313" key="16">
    <source>
        <dbReference type="Proteomes" id="UP001208570"/>
    </source>
</evidence>
<organism evidence="15 16">
    <name type="scientific">Paralvinella palmiformis</name>
    <dbReference type="NCBI Taxonomy" id="53620"/>
    <lineage>
        <taxon>Eukaryota</taxon>
        <taxon>Metazoa</taxon>
        <taxon>Spiralia</taxon>
        <taxon>Lophotrochozoa</taxon>
        <taxon>Annelida</taxon>
        <taxon>Polychaeta</taxon>
        <taxon>Sedentaria</taxon>
        <taxon>Canalipalpata</taxon>
        <taxon>Terebellida</taxon>
        <taxon>Terebelliformia</taxon>
        <taxon>Alvinellidae</taxon>
        <taxon>Paralvinella</taxon>
    </lineage>
</organism>
<evidence type="ECO:0000256" key="9">
    <source>
        <dbReference type="ARBA" id="ARBA00023034"/>
    </source>
</evidence>
<dbReference type="GO" id="GO:0008417">
    <property type="term" value="F:fucosyltransferase activity"/>
    <property type="evidence" value="ECO:0007669"/>
    <property type="project" value="InterPro"/>
</dbReference>
<feature type="domain" description="Fucosyltransferase C-terminal" evidence="13">
    <location>
        <begin position="173"/>
        <end position="344"/>
    </location>
</feature>
<evidence type="ECO:0000256" key="1">
    <source>
        <dbReference type="ARBA" id="ARBA00004323"/>
    </source>
</evidence>
<evidence type="ECO:0000256" key="12">
    <source>
        <dbReference type="RuleBase" id="RU003832"/>
    </source>
</evidence>
<name>A0AAD9IVN8_9ANNE</name>
<evidence type="ECO:0000256" key="10">
    <source>
        <dbReference type="ARBA" id="ARBA00023136"/>
    </source>
</evidence>
<dbReference type="AlphaFoldDB" id="A0AAD9IVN8"/>
<comment type="caution">
    <text evidence="15">The sequence shown here is derived from an EMBL/GenBank/DDBJ whole genome shotgun (WGS) entry which is preliminary data.</text>
</comment>
<evidence type="ECO:0000256" key="4">
    <source>
        <dbReference type="ARBA" id="ARBA00022676"/>
    </source>
</evidence>
<evidence type="ECO:0000256" key="6">
    <source>
        <dbReference type="ARBA" id="ARBA00022692"/>
    </source>
</evidence>
<dbReference type="Pfam" id="PF00852">
    <property type="entry name" value="Glyco_transf_10"/>
    <property type="match status" value="1"/>
</dbReference>
<keyword evidence="9 12" id="KW-0333">Golgi apparatus</keyword>
<dbReference type="InterPro" id="IPR038577">
    <property type="entry name" value="GT10-like_C_sf"/>
</dbReference>
<dbReference type="PANTHER" id="PTHR48438">
    <property type="entry name" value="ALPHA-(1,3)-FUCOSYLTRANSFERASE C-RELATED"/>
    <property type="match status" value="1"/>
</dbReference>
<dbReference type="PANTHER" id="PTHR48438:SF1">
    <property type="entry name" value="ALPHA-(1,3)-FUCOSYLTRANSFERASE C-RELATED"/>
    <property type="match status" value="1"/>
</dbReference>
<dbReference type="Proteomes" id="UP001208570">
    <property type="component" value="Unassembled WGS sequence"/>
</dbReference>
<comment type="pathway">
    <text evidence="2">Protein modification; protein glycosylation.</text>
</comment>
<evidence type="ECO:0000256" key="7">
    <source>
        <dbReference type="ARBA" id="ARBA00022968"/>
    </source>
</evidence>
<dbReference type="GO" id="GO:0000139">
    <property type="term" value="C:Golgi membrane"/>
    <property type="evidence" value="ECO:0007669"/>
    <property type="project" value="UniProtKB-SubCell"/>
</dbReference>
<keyword evidence="5 12" id="KW-0808">Transferase</keyword>
<proteinExistence type="inferred from homology"/>
<comment type="subcellular location">
    <subcellularLocation>
        <location evidence="1">Golgi apparatus membrane</location>
        <topology evidence="1">Single-pass type II membrane protein</topology>
    </subcellularLocation>
    <subcellularLocation>
        <location evidence="12">Golgi apparatus</location>
        <location evidence="12">Golgi stack membrane</location>
        <topology evidence="12">Single-pass type II membrane protein</topology>
    </subcellularLocation>
</comment>
<protein>
    <recommendedName>
        <fullName evidence="12">Fucosyltransferase</fullName>
        <ecNumber evidence="12">2.4.1.-</ecNumber>
    </recommendedName>
</protein>
<sequence>MGRWRIILNVKLTSQGIRDYGTTTPNVDVNEHLRRDRTNITKNKIILLWNSFYGTRHFGAGAFRREAFKINKCKVNTCSLETDRGLLEKAAAVVFHIRGKMTPFPRHANLRQLFVYFLREPPPLTFENSPRYRKHFNITMTYRSDSDIPVPISRYVKQTNGTGTKHALKYPLSSKSGQVAWLVSHCNTSSQREIYVASLSEYISVDIYGNCGSYECARNTSCVEHLERNYKFYLSFENSYCKDYVTEKYYRTLNYEMIPIVYGGANYSKLGPPDSFINILDYRSPKHLASYLDFLSENEAAYLTYFQSRPLWKSVDVLGKAFCDLCELAHNETFHRIYSDVHEWWTRDSCDEKIVERIIASTKV</sequence>
<evidence type="ECO:0000259" key="14">
    <source>
        <dbReference type="Pfam" id="PF17039"/>
    </source>
</evidence>
<dbReference type="Gene3D" id="3.40.50.11660">
    <property type="entry name" value="Glycosyl transferase family 10, C-terminal domain"/>
    <property type="match status" value="1"/>
</dbReference>